<dbReference type="EMBL" id="JACZKO010000033">
    <property type="protein sequence ID" value="MBE0561244.1"/>
    <property type="molecule type" value="Genomic_DNA"/>
</dbReference>
<dbReference type="PANTHER" id="PTHR34472">
    <property type="entry name" value="SULFUR CARRIER PROTEIN THIS"/>
    <property type="match status" value="1"/>
</dbReference>
<organism evidence="1 3">
    <name type="scientific">Brucella anthropi</name>
    <name type="common">Ochrobactrum anthropi</name>
    <dbReference type="NCBI Taxonomy" id="529"/>
    <lineage>
        <taxon>Bacteria</taxon>
        <taxon>Pseudomonadati</taxon>
        <taxon>Pseudomonadota</taxon>
        <taxon>Alphaproteobacteria</taxon>
        <taxon>Hyphomicrobiales</taxon>
        <taxon>Brucellaceae</taxon>
        <taxon>Brucella/Ochrobactrum group</taxon>
        <taxon>Brucella</taxon>
    </lineage>
</organism>
<gene>
    <name evidence="1" type="primary">thiS</name>
    <name evidence="1" type="ORF">F9L06_08405</name>
    <name evidence="2" type="ORF">IH622_10615</name>
</gene>
<accession>A0A011VG29</accession>
<dbReference type="AlphaFoldDB" id="A0A011VG29"/>
<protein>
    <submittedName>
        <fullName evidence="1">Sulfur carrier protein ThiS</fullName>
    </submittedName>
</protein>
<dbReference type="InterPro" id="IPR010035">
    <property type="entry name" value="Thi_S"/>
</dbReference>
<reference evidence="2" key="3">
    <citation type="submission" date="2020-10" db="EMBL/GenBank/DDBJ databases">
        <title>Enrichment of novel Verrucomicrobia, Bacteroidetes and Krumholzibacteria in an oxygen-limited, methane- and iron-fed bioreactor inoculated with Bothnian Sea sediments.</title>
        <authorList>
            <person name="Martins P.D."/>
            <person name="de Jong A."/>
            <person name="Lenstra W.K."/>
            <person name="van Helmond N.A.G.M."/>
            <person name="Slomp C.P."/>
            <person name="Jetten M.S.M."/>
            <person name="Welte C.U."/>
            <person name="Rasigraf O."/>
        </authorList>
    </citation>
    <scope>NUCLEOTIDE SEQUENCE</scope>
    <source>
        <strain evidence="2">MAG47</strain>
    </source>
</reference>
<dbReference type="InterPro" id="IPR012675">
    <property type="entry name" value="Beta-grasp_dom_sf"/>
</dbReference>
<comment type="caution">
    <text evidence="1">The sequence shown here is derived from an EMBL/GenBank/DDBJ whole genome shotgun (WGS) entry which is preliminary data.</text>
</comment>
<dbReference type="PANTHER" id="PTHR34472:SF1">
    <property type="entry name" value="SULFUR CARRIER PROTEIN THIS"/>
    <property type="match status" value="1"/>
</dbReference>
<evidence type="ECO:0000313" key="1">
    <source>
        <dbReference type="EMBL" id="KAB2801687.1"/>
    </source>
</evidence>
<dbReference type="Gene3D" id="3.10.20.30">
    <property type="match status" value="1"/>
</dbReference>
<reference evidence="1 3" key="1">
    <citation type="submission" date="2019-09" db="EMBL/GenBank/DDBJ databases">
        <title>Taxonomic organization of the family Brucellaceae based on a phylogenomic approach.</title>
        <authorList>
            <person name="Leclercq S."/>
            <person name="Cloeckaert A."/>
            <person name="Zygmunt M.S."/>
        </authorList>
    </citation>
    <scope>NUCLEOTIDE SEQUENCE [LARGE SCALE GENOMIC DNA]</scope>
    <source>
        <strain evidence="1 3">CCUG 34461</strain>
    </source>
</reference>
<dbReference type="SUPFAM" id="SSF54285">
    <property type="entry name" value="MoaD/ThiS"/>
    <property type="match status" value="1"/>
</dbReference>
<dbReference type="Proteomes" id="UP000642265">
    <property type="component" value="Unassembled WGS sequence"/>
</dbReference>
<dbReference type="Pfam" id="PF02597">
    <property type="entry name" value="ThiS"/>
    <property type="match status" value="1"/>
</dbReference>
<reference evidence="2" key="2">
    <citation type="submission" date="2020-09" db="EMBL/GenBank/DDBJ databases">
        <authorList>
            <person name="Dalcin Martins P."/>
        </authorList>
    </citation>
    <scope>NUCLEOTIDE SEQUENCE</scope>
    <source>
        <strain evidence="2">MAG47</strain>
    </source>
</reference>
<dbReference type="GeneID" id="61316446"/>
<evidence type="ECO:0000313" key="3">
    <source>
        <dbReference type="Proteomes" id="UP000441102"/>
    </source>
</evidence>
<sequence length="65" mass="6540">MTIVLNGEVITTAAANLAALLAEIELDEAVVATALNGEFVASDERAAATLSAGDRIEVLAPMQGG</sequence>
<evidence type="ECO:0000313" key="2">
    <source>
        <dbReference type="EMBL" id="MBE0561244.1"/>
    </source>
</evidence>
<name>A0A011VG29_BRUAN</name>
<dbReference type="InterPro" id="IPR016155">
    <property type="entry name" value="Mopterin_synth/thiamin_S_b"/>
</dbReference>
<dbReference type="Proteomes" id="UP000441102">
    <property type="component" value="Unassembled WGS sequence"/>
</dbReference>
<dbReference type="RefSeq" id="WP_010658054.1">
    <property type="nucleotide sequence ID" value="NZ_CP044970.1"/>
</dbReference>
<proteinExistence type="predicted"/>
<dbReference type="InterPro" id="IPR003749">
    <property type="entry name" value="ThiS/MoaD-like"/>
</dbReference>
<dbReference type="OMA" id="LDYESEW"/>
<dbReference type="NCBIfam" id="TIGR01683">
    <property type="entry name" value="thiS"/>
    <property type="match status" value="1"/>
</dbReference>
<dbReference type="EMBL" id="WBWX01000002">
    <property type="protein sequence ID" value="KAB2801687.1"/>
    <property type="molecule type" value="Genomic_DNA"/>
</dbReference>